<dbReference type="GO" id="GO:0016020">
    <property type="term" value="C:membrane"/>
    <property type="evidence" value="ECO:0007669"/>
    <property type="project" value="UniProtKB-SubCell"/>
</dbReference>
<dbReference type="SUPFAM" id="SSF90112">
    <property type="entry name" value="Neurotransmitter-gated ion-channel transmembrane pore"/>
    <property type="match status" value="1"/>
</dbReference>
<feature type="domain" description="Neurotransmitter-gated ion-channel ligand-binding" evidence="7">
    <location>
        <begin position="50"/>
        <end position="255"/>
    </location>
</feature>
<feature type="transmembrane region" description="Helical" evidence="5">
    <location>
        <begin position="320"/>
        <end position="344"/>
    </location>
</feature>
<evidence type="ECO:0000256" key="6">
    <source>
        <dbReference type="SAM" id="SignalP"/>
    </source>
</evidence>
<protein>
    <recommendedName>
        <fullName evidence="7">Neurotransmitter-gated ion-channel ligand-binding domain-containing protein</fullName>
    </recommendedName>
</protein>
<keyword evidence="6" id="KW-0732">Signal</keyword>
<dbReference type="CDD" id="cd18989">
    <property type="entry name" value="LGIC_ECD_cation"/>
    <property type="match status" value="1"/>
</dbReference>
<proteinExistence type="predicted"/>
<dbReference type="FunFam" id="2.70.170.10:FF:000028">
    <property type="entry name" value="AcetylCholine Receptor"/>
    <property type="match status" value="1"/>
</dbReference>
<feature type="transmembrane region" description="Helical" evidence="5">
    <location>
        <begin position="414"/>
        <end position="431"/>
    </location>
</feature>
<dbReference type="GO" id="GO:0005230">
    <property type="term" value="F:extracellular ligand-gated monoatomic ion channel activity"/>
    <property type="evidence" value="ECO:0007669"/>
    <property type="project" value="InterPro"/>
</dbReference>
<comment type="subcellular location">
    <subcellularLocation>
        <location evidence="1">Membrane</location>
        <topology evidence="1">Multi-pass membrane protein</topology>
    </subcellularLocation>
</comment>
<dbReference type="InterPro" id="IPR006201">
    <property type="entry name" value="Neur_channel"/>
</dbReference>
<keyword evidence="2 5" id="KW-0812">Transmembrane</keyword>
<dbReference type="Proteomes" id="UP001231518">
    <property type="component" value="Chromosome 5"/>
</dbReference>
<evidence type="ECO:0000256" key="4">
    <source>
        <dbReference type="ARBA" id="ARBA00023136"/>
    </source>
</evidence>
<comment type="caution">
    <text evidence="8">The sequence shown here is derived from an EMBL/GenBank/DDBJ whole genome shotgun (WGS) entry which is preliminary data.</text>
</comment>
<feature type="transmembrane region" description="Helical" evidence="5">
    <location>
        <begin position="289"/>
        <end position="308"/>
    </location>
</feature>
<dbReference type="InterPro" id="IPR006202">
    <property type="entry name" value="Neur_chan_lig-bd"/>
</dbReference>
<sequence length="435" mass="49349">MVERLSAHIVARSMTARGSLFALCALLALTRTLVRGDCPPDREEVTHNEAKLHKDLLCAYNTDFRPVKDHKQTVTVKVRFAIKYISFDALEETFTLHSWVAFNWRDELLSWRPEDYGNIDETQLESHEIWTPKMALFNADAAMYQSDQIYTTCLLTSNGTVTCVPHVAHSGICRTSLRSWPYDVQNCTLYFGSWMNTGEQVNFTFYAKQPVVKDDFQDGPGWKLMYVVNERLAGKYSCCPNSTYPMLKYTFVMKRIAAGPAAIVVVPSIVIVLLTLIALAMDAKDNTRLMLICFSLYGHFIFLTEIGYDIPKHSADTPIILLFLRDSMIVTLVGIIETIFLMFLRRRKLPAPNLIVTVNRLVANGPGKYVVFSEFDPSDDVDTKELTGQTSDITADKPSPTFDWIQFAHILNRLNLVVVVLVYIVLIGTYIPRDN</sequence>
<evidence type="ECO:0000256" key="2">
    <source>
        <dbReference type="ARBA" id="ARBA00022692"/>
    </source>
</evidence>
<evidence type="ECO:0000256" key="3">
    <source>
        <dbReference type="ARBA" id="ARBA00022989"/>
    </source>
</evidence>
<dbReference type="InterPro" id="IPR036719">
    <property type="entry name" value="Neuro-gated_channel_TM_sf"/>
</dbReference>
<feature type="transmembrane region" description="Helical" evidence="5">
    <location>
        <begin position="256"/>
        <end position="277"/>
    </location>
</feature>
<dbReference type="EMBL" id="JARGEI010000003">
    <property type="protein sequence ID" value="KAJ8734082.1"/>
    <property type="molecule type" value="Genomic_DNA"/>
</dbReference>
<name>A0AAD7Z1N7_MYTSE</name>
<keyword evidence="4 5" id="KW-0472">Membrane</keyword>
<evidence type="ECO:0000313" key="8">
    <source>
        <dbReference type="EMBL" id="KAJ8734082.1"/>
    </source>
</evidence>
<dbReference type="Gene3D" id="2.70.170.10">
    <property type="entry name" value="Neurotransmitter-gated ion-channel ligand-binding domain"/>
    <property type="match status" value="1"/>
</dbReference>
<evidence type="ECO:0000256" key="5">
    <source>
        <dbReference type="SAM" id="Phobius"/>
    </source>
</evidence>
<evidence type="ECO:0000313" key="9">
    <source>
        <dbReference type="Proteomes" id="UP001231518"/>
    </source>
</evidence>
<dbReference type="Gene3D" id="1.20.58.390">
    <property type="entry name" value="Neurotransmitter-gated ion-channel transmembrane domain"/>
    <property type="match status" value="1"/>
</dbReference>
<evidence type="ECO:0000259" key="7">
    <source>
        <dbReference type="Pfam" id="PF02931"/>
    </source>
</evidence>
<keyword evidence="9" id="KW-1185">Reference proteome</keyword>
<feature type="chain" id="PRO_5042132985" description="Neurotransmitter-gated ion-channel ligand-binding domain-containing protein" evidence="6">
    <location>
        <begin position="37"/>
        <end position="435"/>
    </location>
</feature>
<dbReference type="PANTHER" id="PTHR18945">
    <property type="entry name" value="NEUROTRANSMITTER GATED ION CHANNEL"/>
    <property type="match status" value="1"/>
</dbReference>
<accession>A0AAD7Z1N7</accession>
<keyword evidence="3 5" id="KW-1133">Transmembrane helix</keyword>
<evidence type="ECO:0000256" key="1">
    <source>
        <dbReference type="ARBA" id="ARBA00004141"/>
    </source>
</evidence>
<organism evidence="8 9">
    <name type="scientific">Mythimna separata</name>
    <name type="common">Oriental armyworm</name>
    <name type="synonym">Pseudaletia separata</name>
    <dbReference type="NCBI Taxonomy" id="271217"/>
    <lineage>
        <taxon>Eukaryota</taxon>
        <taxon>Metazoa</taxon>
        <taxon>Ecdysozoa</taxon>
        <taxon>Arthropoda</taxon>
        <taxon>Hexapoda</taxon>
        <taxon>Insecta</taxon>
        <taxon>Pterygota</taxon>
        <taxon>Neoptera</taxon>
        <taxon>Endopterygota</taxon>
        <taxon>Lepidoptera</taxon>
        <taxon>Glossata</taxon>
        <taxon>Ditrysia</taxon>
        <taxon>Noctuoidea</taxon>
        <taxon>Noctuidae</taxon>
        <taxon>Noctuinae</taxon>
        <taxon>Hadenini</taxon>
        <taxon>Mythimna</taxon>
    </lineage>
</organism>
<dbReference type="Pfam" id="PF02931">
    <property type="entry name" value="Neur_chan_LBD"/>
    <property type="match status" value="1"/>
</dbReference>
<dbReference type="InterPro" id="IPR036734">
    <property type="entry name" value="Neur_chan_lig-bd_sf"/>
</dbReference>
<dbReference type="SUPFAM" id="SSF63712">
    <property type="entry name" value="Nicotinic receptor ligand binding domain-like"/>
    <property type="match status" value="1"/>
</dbReference>
<dbReference type="GO" id="GO:0004888">
    <property type="term" value="F:transmembrane signaling receptor activity"/>
    <property type="evidence" value="ECO:0007669"/>
    <property type="project" value="InterPro"/>
</dbReference>
<gene>
    <name evidence="8" type="ORF">PYW07_014633</name>
</gene>
<reference evidence="8" key="1">
    <citation type="submission" date="2023-03" db="EMBL/GenBank/DDBJ databases">
        <title>Chromosome-level genomes of two armyworms, Mythimna separata and Mythimna loreyi, provide insights into the biosynthesis and reception of sex pheromones.</title>
        <authorList>
            <person name="Zhao H."/>
        </authorList>
    </citation>
    <scope>NUCLEOTIDE SEQUENCE</scope>
    <source>
        <strain evidence="8">BeijingLab</strain>
        <tissue evidence="8">Pupa</tissue>
    </source>
</reference>
<dbReference type="InterPro" id="IPR038050">
    <property type="entry name" value="Neuro_actylchol_rec"/>
</dbReference>
<feature type="signal peptide" evidence="6">
    <location>
        <begin position="1"/>
        <end position="36"/>
    </location>
</feature>
<dbReference type="AlphaFoldDB" id="A0AAD7Z1N7"/>